<name>A0A1M5N9U9_STRHI</name>
<sequence length="248" mass="27526">MNDKLDKAVAQLQSGWLAPHERPILVRWPGHVASTIGNSRLVPHVPQGSTPPTRAPQLRAEIHPAVREGRFWNDEWVHDPATWGWAYAQRPDQLAIRLADHCVAGRAASVLVLTTHRLAVVIETKFFGEPEPEPEGQQETSTGGGLFGKAMALARSLQSNEDGDGKEPKPEVPLLTTLWEVPLSAVRGFRPIPKGRDLEHIWHLAIDFADGSMLEFFAEYAQSDVLHIHKCFQRVPSPDPTAPPIQPR</sequence>
<protein>
    <submittedName>
        <fullName evidence="1">Uncharacterized protein</fullName>
    </submittedName>
</protein>
<dbReference type="RefSeq" id="WP_073489567.1">
    <property type="nucleotide sequence ID" value="NZ_FQVN01000015.1"/>
</dbReference>
<reference evidence="1 2" key="1">
    <citation type="submission" date="2016-11" db="EMBL/GenBank/DDBJ databases">
        <authorList>
            <person name="Jaros S."/>
            <person name="Januszkiewicz K."/>
            <person name="Wedrychowicz H."/>
        </authorList>
    </citation>
    <scope>NUCLEOTIDE SEQUENCE [LARGE SCALE GENOMIC DNA]</scope>
    <source>
        <strain evidence="1 2">DSM 44523</strain>
    </source>
</reference>
<evidence type="ECO:0000313" key="1">
    <source>
        <dbReference type="EMBL" id="SHG85783.1"/>
    </source>
</evidence>
<evidence type="ECO:0000313" key="2">
    <source>
        <dbReference type="Proteomes" id="UP000184501"/>
    </source>
</evidence>
<organism evidence="1 2">
    <name type="scientific">Streptoalloteichus hindustanus</name>
    <dbReference type="NCBI Taxonomy" id="2017"/>
    <lineage>
        <taxon>Bacteria</taxon>
        <taxon>Bacillati</taxon>
        <taxon>Actinomycetota</taxon>
        <taxon>Actinomycetes</taxon>
        <taxon>Pseudonocardiales</taxon>
        <taxon>Pseudonocardiaceae</taxon>
        <taxon>Streptoalloteichus</taxon>
    </lineage>
</organism>
<accession>A0A1M5N9U9</accession>
<proteinExistence type="predicted"/>
<dbReference type="AlphaFoldDB" id="A0A1M5N9U9"/>
<dbReference type="STRING" id="2017.SAMN05444320_11530"/>
<dbReference type="EMBL" id="FQVN01000015">
    <property type="protein sequence ID" value="SHG85783.1"/>
    <property type="molecule type" value="Genomic_DNA"/>
</dbReference>
<gene>
    <name evidence="1" type="ORF">SAMN05444320_11530</name>
</gene>
<keyword evidence="2" id="KW-1185">Reference proteome</keyword>
<dbReference type="Proteomes" id="UP000184501">
    <property type="component" value="Unassembled WGS sequence"/>
</dbReference>
<dbReference type="OrthoDB" id="3673367at2"/>